<feature type="transmembrane region" description="Helical" evidence="6">
    <location>
        <begin position="83"/>
        <end position="106"/>
    </location>
</feature>
<evidence type="ECO:0000256" key="3">
    <source>
        <dbReference type="ARBA" id="ARBA00022692"/>
    </source>
</evidence>
<dbReference type="GO" id="GO:0005886">
    <property type="term" value="C:plasma membrane"/>
    <property type="evidence" value="ECO:0007669"/>
    <property type="project" value="UniProtKB-SubCell"/>
</dbReference>
<sequence>MNRRELGKKLFFAVVSSILLALALNNFLIPASVFGSGINGVAQLASTLLARFSPINIQTGWLILLFNLPIGWLGWVKIGRSFTVFSFLSAVLTSVFSVLLPIHALAANPLMNALVGGALTGLGVGYALRYGFSTGGMDIIAFVLAKTTGKTIGTLMLITNGIIVLVAGFAFSWAIALYTIISIFCMSRVVDSINTSQQKVTVMIVTQKSTALVQAIHQHLIRGITILPARGAYSHQESNVLMVVVTRYELYDIERAVNQTDPAAFVNVMNTTKVMGAFVDQRPA</sequence>
<dbReference type="AlphaFoldDB" id="A0A1K2I8S2"/>
<name>A0A1K2I8S2_9LACO</name>
<reference evidence="8" key="1">
    <citation type="submission" date="2016-11" db="EMBL/GenBank/DDBJ databases">
        <authorList>
            <person name="Jaros S."/>
            <person name="Januszkiewicz K."/>
            <person name="Wedrychowicz H."/>
        </authorList>
    </citation>
    <scope>NUCLEOTIDE SEQUENCE</scope>
    <source>
        <strain evidence="8">ACA-DC 565</strain>
    </source>
</reference>
<dbReference type="Gene3D" id="3.30.70.120">
    <property type="match status" value="1"/>
</dbReference>
<evidence type="ECO:0000259" key="7">
    <source>
        <dbReference type="Pfam" id="PF10035"/>
    </source>
</evidence>
<dbReference type="EMBL" id="LT634362">
    <property type="protein sequence ID" value="SFZ88135.1"/>
    <property type="molecule type" value="Genomic_DNA"/>
</dbReference>
<feature type="transmembrane region" description="Helical" evidence="6">
    <location>
        <begin position="157"/>
        <end position="181"/>
    </location>
</feature>
<evidence type="ECO:0000256" key="5">
    <source>
        <dbReference type="ARBA" id="ARBA00023136"/>
    </source>
</evidence>
<keyword evidence="4 6" id="KW-1133">Transmembrane helix</keyword>
<keyword evidence="3 6" id="KW-0812">Transmembrane</keyword>
<dbReference type="Pfam" id="PF10035">
    <property type="entry name" value="DUF2179"/>
    <property type="match status" value="1"/>
</dbReference>
<dbReference type="PANTHER" id="PTHR33545:SF5">
    <property type="entry name" value="UPF0750 MEMBRANE PROTEIN YITT"/>
    <property type="match status" value="1"/>
</dbReference>
<accession>A0A1K2I8S2</accession>
<keyword evidence="5 6" id="KW-0472">Membrane</keyword>
<dbReference type="InterPro" id="IPR051461">
    <property type="entry name" value="UPF0750_membrane"/>
</dbReference>
<dbReference type="PIRSF" id="PIRSF006483">
    <property type="entry name" value="Membrane_protein_YitT"/>
    <property type="match status" value="1"/>
</dbReference>
<evidence type="ECO:0000256" key="4">
    <source>
        <dbReference type="ARBA" id="ARBA00022989"/>
    </source>
</evidence>
<comment type="subcellular location">
    <subcellularLocation>
        <location evidence="1">Cell membrane</location>
        <topology evidence="1">Multi-pass membrane protein</topology>
    </subcellularLocation>
</comment>
<proteinExistence type="predicted"/>
<evidence type="ECO:0000256" key="2">
    <source>
        <dbReference type="ARBA" id="ARBA00022475"/>
    </source>
</evidence>
<evidence type="ECO:0000313" key="8">
    <source>
        <dbReference type="EMBL" id="SFZ88135.1"/>
    </source>
</evidence>
<dbReference type="CDD" id="cd16380">
    <property type="entry name" value="YitT_C"/>
    <property type="match status" value="1"/>
</dbReference>
<protein>
    <submittedName>
        <fullName evidence="8">Membrane protein</fullName>
    </submittedName>
</protein>
<dbReference type="Pfam" id="PF02588">
    <property type="entry name" value="YitT_membrane"/>
    <property type="match status" value="1"/>
</dbReference>
<gene>
    <name evidence="8" type="ORF">LREN565_1248</name>
</gene>
<dbReference type="PANTHER" id="PTHR33545">
    <property type="entry name" value="UPF0750 MEMBRANE PROTEIN YITT-RELATED"/>
    <property type="match status" value="1"/>
</dbReference>
<evidence type="ECO:0000256" key="6">
    <source>
        <dbReference type="SAM" id="Phobius"/>
    </source>
</evidence>
<keyword evidence="2" id="KW-1003">Cell membrane</keyword>
<dbReference type="InterPro" id="IPR003740">
    <property type="entry name" value="YitT"/>
</dbReference>
<feature type="transmembrane region" description="Helical" evidence="6">
    <location>
        <begin position="59"/>
        <end position="76"/>
    </location>
</feature>
<dbReference type="InterPro" id="IPR019264">
    <property type="entry name" value="DUF2179"/>
</dbReference>
<organism evidence="8">
    <name type="scientific">Loigolactobacillus rennini</name>
    <dbReference type="NCBI Taxonomy" id="238013"/>
    <lineage>
        <taxon>Bacteria</taxon>
        <taxon>Bacillati</taxon>
        <taxon>Bacillota</taxon>
        <taxon>Bacilli</taxon>
        <taxon>Lactobacillales</taxon>
        <taxon>Lactobacillaceae</taxon>
        <taxon>Loigolactobacillus</taxon>
    </lineage>
</organism>
<dbReference type="InterPro" id="IPR015867">
    <property type="entry name" value="N-reg_PII/ATP_PRibTrfase_C"/>
</dbReference>
<feature type="domain" description="DUF2179" evidence="7">
    <location>
        <begin position="222"/>
        <end position="276"/>
    </location>
</feature>
<evidence type="ECO:0000256" key="1">
    <source>
        <dbReference type="ARBA" id="ARBA00004651"/>
    </source>
</evidence>